<name>A0ABR0J5B5_9EURO</name>
<dbReference type="Pfam" id="PF07200">
    <property type="entry name" value="Mod_r"/>
    <property type="match status" value="1"/>
</dbReference>
<reference evidence="10 11" key="1">
    <citation type="submission" date="2023-08" db="EMBL/GenBank/DDBJ databases">
        <title>Black Yeasts Isolated from many extreme environments.</title>
        <authorList>
            <person name="Coleine C."/>
            <person name="Stajich J.E."/>
            <person name="Selbmann L."/>
        </authorList>
    </citation>
    <scope>NUCLEOTIDE SEQUENCE [LARGE SCALE GENOMIC DNA]</scope>
    <source>
        <strain evidence="10 11">CCFEE 6328</strain>
    </source>
</reference>
<protein>
    <recommendedName>
        <fullName evidence="9">VPS37 C-terminal domain-containing protein</fullName>
    </recommendedName>
</protein>
<dbReference type="Proteomes" id="UP001345691">
    <property type="component" value="Unassembled WGS sequence"/>
</dbReference>
<dbReference type="PANTHER" id="PTHR13678">
    <property type="entry name" value="VACUOLAR PROTEIN SORTING-ASSOCIATED PROTEIN 37"/>
    <property type="match status" value="1"/>
</dbReference>
<feature type="compositionally biased region" description="Polar residues" evidence="8">
    <location>
        <begin position="1"/>
        <end position="10"/>
    </location>
</feature>
<evidence type="ECO:0000256" key="7">
    <source>
        <dbReference type="SAM" id="Coils"/>
    </source>
</evidence>
<dbReference type="InterPro" id="IPR009851">
    <property type="entry name" value="Mod_r"/>
</dbReference>
<evidence type="ECO:0000313" key="11">
    <source>
        <dbReference type="Proteomes" id="UP001345691"/>
    </source>
</evidence>
<feature type="domain" description="VPS37 C-terminal" evidence="9">
    <location>
        <begin position="197"/>
        <end position="297"/>
    </location>
</feature>
<evidence type="ECO:0000313" key="10">
    <source>
        <dbReference type="EMBL" id="KAK5056986.1"/>
    </source>
</evidence>
<keyword evidence="5 6" id="KW-0653">Protein transport</keyword>
<dbReference type="EMBL" id="JAVRRF010000017">
    <property type="protein sequence ID" value="KAK5056986.1"/>
    <property type="molecule type" value="Genomic_DNA"/>
</dbReference>
<comment type="caution">
    <text evidence="10">The sequence shown here is derived from an EMBL/GenBank/DDBJ whole genome shotgun (WGS) entry which is preliminary data.</text>
</comment>
<evidence type="ECO:0000256" key="2">
    <source>
        <dbReference type="ARBA" id="ARBA00007617"/>
    </source>
</evidence>
<accession>A0ABR0J5B5</accession>
<feature type="region of interest" description="Disordered" evidence="8">
    <location>
        <begin position="1"/>
        <end position="95"/>
    </location>
</feature>
<evidence type="ECO:0000256" key="5">
    <source>
        <dbReference type="ARBA" id="ARBA00022927"/>
    </source>
</evidence>
<evidence type="ECO:0000256" key="4">
    <source>
        <dbReference type="ARBA" id="ARBA00022753"/>
    </source>
</evidence>
<gene>
    <name evidence="10" type="ORF">LTR69_007624</name>
</gene>
<evidence type="ECO:0000259" key="9">
    <source>
        <dbReference type="PROSITE" id="PS51314"/>
    </source>
</evidence>
<keyword evidence="7" id="KW-0175">Coiled coil</keyword>
<evidence type="ECO:0000256" key="6">
    <source>
        <dbReference type="PROSITE-ProRule" id="PRU00646"/>
    </source>
</evidence>
<feature type="coiled-coil region" evidence="7">
    <location>
        <begin position="158"/>
        <end position="192"/>
    </location>
</feature>
<keyword evidence="4" id="KW-0967">Endosome</keyword>
<organism evidence="10 11">
    <name type="scientific">Exophiala sideris</name>
    <dbReference type="NCBI Taxonomy" id="1016849"/>
    <lineage>
        <taxon>Eukaryota</taxon>
        <taxon>Fungi</taxon>
        <taxon>Dikarya</taxon>
        <taxon>Ascomycota</taxon>
        <taxon>Pezizomycotina</taxon>
        <taxon>Eurotiomycetes</taxon>
        <taxon>Chaetothyriomycetidae</taxon>
        <taxon>Chaetothyriales</taxon>
        <taxon>Herpotrichiellaceae</taxon>
        <taxon>Exophiala</taxon>
    </lineage>
</organism>
<dbReference type="PROSITE" id="PS51314">
    <property type="entry name" value="VPS37_C"/>
    <property type="match status" value="1"/>
</dbReference>
<comment type="similarity">
    <text evidence="2">Belongs to the VPS37 family.</text>
</comment>
<feature type="compositionally biased region" description="Low complexity" evidence="8">
    <location>
        <begin position="11"/>
        <end position="27"/>
    </location>
</feature>
<proteinExistence type="inferred from homology"/>
<evidence type="ECO:0000256" key="1">
    <source>
        <dbReference type="ARBA" id="ARBA00004177"/>
    </source>
</evidence>
<evidence type="ECO:0000256" key="8">
    <source>
        <dbReference type="SAM" id="MobiDB-lite"/>
    </source>
</evidence>
<comment type="subcellular location">
    <subcellularLocation>
        <location evidence="1">Endosome</location>
    </subcellularLocation>
</comment>
<keyword evidence="11" id="KW-1185">Reference proteome</keyword>
<sequence length="297" mass="32413">MSESFYTSATASGFPSASHASPAPSSPITAGVPPPPPPKPVSQFNDQNQSSSSSRAGTPGPSSTPAPALPAISGPTNSPRPQPPLPTTQSYSTPFPQIQYQSQTAHSPIPPPSLSDRWIPFELKDKPINELHPLVNDPSLLAAFATSHPSYSSALVPLQSAVQANIQLAEQVSRAEDQLRQLRDETAQLLLNHTSLQTQWKRKQSEMDDALAPWGPRQMYQRLVSSINEQEALLKAVQESFLDGSDRDDAFYGGGNGKATEKDVAEWIRRIREGATTLEKRKEMRARWDEGRVGGWR</sequence>
<keyword evidence="3 6" id="KW-0813">Transport</keyword>
<evidence type="ECO:0000256" key="3">
    <source>
        <dbReference type="ARBA" id="ARBA00022448"/>
    </source>
</evidence>
<dbReference type="PANTHER" id="PTHR13678:SF2">
    <property type="entry name" value="VACUOLAR PROTEIN SORTING-ASSOCIATED PROTEIN 37A"/>
    <property type="match status" value="1"/>
</dbReference>